<dbReference type="AlphaFoldDB" id="A0A0F9ATS7"/>
<evidence type="ECO:0000313" key="1">
    <source>
        <dbReference type="EMBL" id="KKL12835.1"/>
    </source>
</evidence>
<gene>
    <name evidence="1" type="ORF">LCGC14_2531820</name>
</gene>
<dbReference type="EMBL" id="LAZR01041106">
    <property type="protein sequence ID" value="KKL12835.1"/>
    <property type="molecule type" value="Genomic_DNA"/>
</dbReference>
<protein>
    <submittedName>
        <fullName evidence="1">Uncharacterized protein</fullName>
    </submittedName>
</protein>
<name>A0A0F9ATS7_9ZZZZ</name>
<proteinExistence type="predicted"/>
<feature type="non-terminal residue" evidence="1">
    <location>
        <position position="43"/>
    </location>
</feature>
<sequence>MKEQYYLVNLYDGDVQAVFDSSDDLIAYLKRMDEDGGLMGEAA</sequence>
<comment type="caution">
    <text evidence="1">The sequence shown here is derived from an EMBL/GenBank/DDBJ whole genome shotgun (WGS) entry which is preliminary data.</text>
</comment>
<accession>A0A0F9ATS7</accession>
<organism evidence="1">
    <name type="scientific">marine sediment metagenome</name>
    <dbReference type="NCBI Taxonomy" id="412755"/>
    <lineage>
        <taxon>unclassified sequences</taxon>
        <taxon>metagenomes</taxon>
        <taxon>ecological metagenomes</taxon>
    </lineage>
</organism>
<reference evidence="1" key="1">
    <citation type="journal article" date="2015" name="Nature">
        <title>Complex archaea that bridge the gap between prokaryotes and eukaryotes.</title>
        <authorList>
            <person name="Spang A."/>
            <person name="Saw J.H."/>
            <person name="Jorgensen S.L."/>
            <person name="Zaremba-Niedzwiedzka K."/>
            <person name="Martijn J."/>
            <person name="Lind A.E."/>
            <person name="van Eijk R."/>
            <person name="Schleper C."/>
            <person name="Guy L."/>
            <person name="Ettema T.J."/>
        </authorList>
    </citation>
    <scope>NUCLEOTIDE SEQUENCE</scope>
</reference>